<dbReference type="PANTHER" id="PTHR35303">
    <property type="entry name" value="OS02G0197800 PROTEIN"/>
    <property type="match status" value="1"/>
</dbReference>
<evidence type="ECO:0000259" key="3">
    <source>
        <dbReference type="Pfam" id="PF06155"/>
    </source>
</evidence>
<protein>
    <submittedName>
        <fullName evidence="4">DUF971 domain-containing protein</fullName>
    </submittedName>
</protein>
<dbReference type="Proteomes" id="UP000464480">
    <property type="component" value="Chromosome"/>
</dbReference>
<dbReference type="InterPro" id="IPR038492">
    <property type="entry name" value="GBBH-like_N_sf"/>
</dbReference>
<keyword evidence="1" id="KW-0479">Metal-binding</keyword>
<proteinExistence type="predicted"/>
<dbReference type="GO" id="GO:0046872">
    <property type="term" value="F:metal ion binding"/>
    <property type="evidence" value="ECO:0007669"/>
    <property type="project" value="UniProtKB-KW"/>
</dbReference>
<dbReference type="Gene3D" id="3.30.2020.30">
    <property type="match status" value="1"/>
</dbReference>
<feature type="domain" description="Gamma-butyrobetaine hydroxylase-like N-terminal" evidence="3">
    <location>
        <begin position="7"/>
        <end position="88"/>
    </location>
</feature>
<dbReference type="EMBL" id="CP026115">
    <property type="protein sequence ID" value="QHG67988.1"/>
    <property type="molecule type" value="Genomic_DNA"/>
</dbReference>
<reference evidence="4 5" key="1">
    <citation type="submission" date="2020-02" db="EMBL/GenBank/DDBJ databases">
        <title>Pseudomonas Putida W5 Complete Genome Assembly.</title>
        <authorList>
            <person name="Yuan Z.-C."/>
            <person name="Shaw G.A."/>
            <person name="Cusano A.D."/>
            <person name="Caddey B.J."/>
            <person name="Weselowski B.J."/>
        </authorList>
    </citation>
    <scope>NUCLEOTIDE SEQUENCE [LARGE SCALE GENOMIC DNA]</scope>
    <source>
        <strain evidence="4 5">W5</strain>
    </source>
</reference>
<evidence type="ECO:0000256" key="1">
    <source>
        <dbReference type="ARBA" id="ARBA00022723"/>
    </source>
</evidence>
<evidence type="ECO:0000256" key="2">
    <source>
        <dbReference type="ARBA" id="ARBA00023004"/>
    </source>
</evidence>
<dbReference type="InterPro" id="IPR010376">
    <property type="entry name" value="GBBH-like_N"/>
</dbReference>
<dbReference type="RefSeq" id="WP_159412822.1">
    <property type="nucleotide sequence ID" value="NZ_CP026115.2"/>
</dbReference>
<evidence type="ECO:0000313" key="4">
    <source>
        <dbReference type="EMBL" id="QHG67988.1"/>
    </source>
</evidence>
<dbReference type="AlphaFoldDB" id="A0A6I6XQE9"/>
<organism evidence="4 5">
    <name type="scientific">Pseudomonas putida</name>
    <name type="common">Arthrobacter siderocapsulatus</name>
    <dbReference type="NCBI Taxonomy" id="303"/>
    <lineage>
        <taxon>Bacteria</taxon>
        <taxon>Pseudomonadati</taxon>
        <taxon>Pseudomonadota</taxon>
        <taxon>Gammaproteobacteria</taxon>
        <taxon>Pseudomonadales</taxon>
        <taxon>Pseudomonadaceae</taxon>
        <taxon>Pseudomonas</taxon>
    </lineage>
</organism>
<gene>
    <name evidence="4" type="ORF">C2H86_27685</name>
</gene>
<evidence type="ECO:0000313" key="5">
    <source>
        <dbReference type="Proteomes" id="UP000464480"/>
    </source>
</evidence>
<keyword evidence="2" id="KW-0408">Iron</keyword>
<dbReference type="PANTHER" id="PTHR35303:SF8">
    <property type="entry name" value="GAMMA-BUTYROBETAINE HYDROXYLASE-LIKE N-TERMINAL DOMAIN-CONTAINING PROTEIN"/>
    <property type="match status" value="1"/>
</dbReference>
<name>A0A6I6XQE9_PSEPU</name>
<accession>A0A6I6XQE9</accession>
<sequence length="93" mass="10505">MNSPSAIRNQREEGRLTVQWQDAEQVISHTRLRGACPCSQCRAARLRGVIGVVQDDVRIVRIEPQGYGVQLQFSDGHQRGIYPWEYLRGLGVA</sequence>
<dbReference type="Pfam" id="PF06155">
    <property type="entry name" value="GBBH-like_N"/>
    <property type="match status" value="1"/>
</dbReference>